<feature type="domain" description="NADP-dependent oxidoreductase" evidence="1">
    <location>
        <begin position="1"/>
        <end position="146"/>
    </location>
</feature>
<evidence type="ECO:0000313" key="3">
    <source>
        <dbReference type="Proteomes" id="UP001152888"/>
    </source>
</evidence>
<dbReference type="PROSITE" id="PS00062">
    <property type="entry name" value="ALDOKETO_REDUCTASE_2"/>
    <property type="match status" value="1"/>
</dbReference>
<dbReference type="SUPFAM" id="SSF51430">
    <property type="entry name" value="NAD(P)-linked oxidoreductase"/>
    <property type="match status" value="1"/>
</dbReference>
<dbReference type="OrthoDB" id="416253at2759"/>
<dbReference type="Gene3D" id="3.20.20.100">
    <property type="entry name" value="NADP-dependent oxidoreductase domain"/>
    <property type="match status" value="1"/>
</dbReference>
<dbReference type="Proteomes" id="UP001152888">
    <property type="component" value="Unassembled WGS sequence"/>
</dbReference>
<comment type="caution">
    <text evidence="2">The sequence shown here is derived from an EMBL/GenBank/DDBJ whole genome shotgun (WGS) entry which is preliminary data.</text>
</comment>
<evidence type="ECO:0000313" key="2">
    <source>
        <dbReference type="EMBL" id="CAH1991529.1"/>
    </source>
</evidence>
<accession>A0A9P0PP25</accession>
<name>A0A9P0PP25_ACAOB</name>
<dbReference type="PANTHER" id="PTHR43827:SF14">
    <property type="entry name" value="NADP-DEPENDENT OXIDOREDUCTASE DOMAIN-CONTAINING PROTEIN"/>
    <property type="match status" value="1"/>
</dbReference>
<protein>
    <recommendedName>
        <fullName evidence="1">NADP-dependent oxidoreductase domain-containing protein</fullName>
    </recommendedName>
</protein>
<evidence type="ECO:0000259" key="1">
    <source>
        <dbReference type="Pfam" id="PF00248"/>
    </source>
</evidence>
<keyword evidence="3" id="KW-1185">Reference proteome</keyword>
<sequence>MEECVRKGLTKSIGLSNFNSRQIERILSVATIKPVVNQVECHPYLNQKKLIEFCRSKNIVVTGYSPLGSPDRPWAKPEDPQLLEDSKLKQLADKYKKTPAQILLRYQIDRGVVTIPKSVTKSRLQQNIDIFNFSLSKEDIAYLDGFDCNGRFCPMKDGLGNPHHPFENDEF</sequence>
<dbReference type="PRINTS" id="PR00069">
    <property type="entry name" value="ALDKETRDTASE"/>
</dbReference>
<dbReference type="InterPro" id="IPR036812">
    <property type="entry name" value="NAD(P)_OxRdtase_dom_sf"/>
</dbReference>
<dbReference type="PANTHER" id="PTHR43827">
    <property type="entry name" value="2,5-DIKETO-D-GLUCONIC ACID REDUCTASE"/>
    <property type="match status" value="1"/>
</dbReference>
<dbReference type="InterPro" id="IPR020471">
    <property type="entry name" value="AKR"/>
</dbReference>
<proteinExistence type="predicted"/>
<dbReference type="InterPro" id="IPR018170">
    <property type="entry name" value="Aldo/ket_reductase_CS"/>
</dbReference>
<dbReference type="GO" id="GO:0016491">
    <property type="term" value="F:oxidoreductase activity"/>
    <property type="evidence" value="ECO:0007669"/>
    <property type="project" value="InterPro"/>
</dbReference>
<organism evidence="2 3">
    <name type="scientific">Acanthoscelides obtectus</name>
    <name type="common">Bean weevil</name>
    <name type="synonym">Bruchus obtectus</name>
    <dbReference type="NCBI Taxonomy" id="200917"/>
    <lineage>
        <taxon>Eukaryota</taxon>
        <taxon>Metazoa</taxon>
        <taxon>Ecdysozoa</taxon>
        <taxon>Arthropoda</taxon>
        <taxon>Hexapoda</taxon>
        <taxon>Insecta</taxon>
        <taxon>Pterygota</taxon>
        <taxon>Neoptera</taxon>
        <taxon>Endopterygota</taxon>
        <taxon>Coleoptera</taxon>
        <taxon>Polyphaga</taxon>
        <taxon>Cucujiformia</taxon>
        <taxon>Chrysomeloidea</taxon>
        <taxon>Chrysomelidae</taxon>
        <taxon>Bruchinae</taxon>
        <taxon>Bruchini</taxon>
        <taxon>Acanthoscelides</taxon>
    </lineage>
</organism>
<dbReference type="AlphaFoldDB" id="A0A9P0PP25"/>
<dbReference type="Pfam" id="PF00248">
    <property type="entry name" value="Aldo_ket_red"/>
    <property type="match status" value="1"/>
</dbReference>
<reference evidence="2" key="1">
    <citation type="submission" date="2022-03" db="EMBL/GenBank/DDBJ databases">
        <authorList>
            <person name="Sayadi A."/>
        </authorList>
    </citation>
    <scope>NUCLEOTIDE SEQUENCE</scope>
</reference>
<dbReference type="InterPro" id="IPR023210">
    <property type="entry name" value="NADP_OxRdtase_dom"/>
</dbReference>
<dbReference type="PROSITE" id="PS00063">
    <property type="entry name" value="ALDOKETO_REDUCTASE_3"/>
    <property type="match status" value="1"/>
</dbReference>
<dbReference type="EMBL" id="CAKOFQ010007116">
    <property type="protein sequence ID" value="CAH1991529.1"/>
    <property type="molecule type" value="Genomic_DNA"/>
</dbReference>
<gene>
    <name evidence="2" type="ORF">ACAOBT_LOCUS20327</name>
</gene>